<feature type="domain" description="Activator of Hsp90 ATPase homologue 1/2-like C-terminal" evidence="2">
    <location>
        <begin position="24"/>
        <end position="132"/>
    </location>
</feature>
<comment type="similarity">
    <text evidence="1">Belongs to the AHA1 family.</text>
</comment>
<keyword evidence="4" id="KW-1185">Reference proteome</keyword>
<evidence type="ECO:0000259" key="2">
    <source>
        <dbReference type="Pfam" id="PF08327"/>
    </source>
</evidence>
<dbReference type="Gene3D" id="3.30.530.20">
    <property type="match status" value="1"/>
</dbReference>
<dbReference type="Pfam" id="PF08327">
    <property type="entry name" value="AHSA1"/>
    <property type="match status" value="1"/>
</dbReference>
<dbReference type="SUPFAM" id="SSF55961">
    <property type="entry name" value="Bet v1-like"/>
    <property type="match status" value="1"/>
</dbReference>
<dbReference type="RefSeq" id="WP_241965978.1">
    <property type="nucleotide sequence ID" value="NZ_CP133006.1"/>
</dbReference>
<dbReference type="EMBL" id="CP133006">
    <property type="protein sequence ID" value="WZG10268.1"/>
    <property type="molecule type" value="Genomic_DNA"/>
</dbReference>
<dbReference type="InterPro" id="IPR023393">
    <property type="entry name" value="START-like_dom_sf"/>
</dbReference>
<dbReference type="InterPro" id="IPR013538">
    <property type="entry name" value="ASHA1/2-like_C"/>
</dbReference>
<proteinExistence type="inferred from homology"/>
<accession>A0ABZ2WEP1</accession>
<gene>
    <name evidence="3" type="ORF">SHJJP9002_002255</name>
</gene>
<dbReference type="Proteomes" id="UP001468345">
    <property type="component" value="Chromosome"/>
</dbReference>
<sequence>MIEVEYDKDHMGVYQTLTVPINKTASNIFNYLSTTEGVQQWFPQLEICERKIDGKMLFHLDGQEYIEMYITDFKQNKVIGYTWDLGQVKFELKQVETTTELVFKEFLPYEFPHIGLDFAGWQFQMENLKALIESNKKLDHQLYDFDYRKVEIEKLLHLK</sequence>
<reference evidence="3 4" key="1">
    <citation type="journal article" date="2024" name="ISME J.">
        <title>Staphylococcus epidermidis bacteriocin A37 kills natural competitors with a unique mechanism of action.</title>
        <authorList>
            <person name="Puls J.S."/>
            <person name="Winnerling B."/>
            <person name="Power J.J."/>
            <person name="Kruger A.M."/>
            <person name="Brajtenbach D."/>
            <person name="Johnson M."/>
            <person name="Bilici K."/>
            <person name="Camus L."/>
            <person name="Fliesswasser T."/>
            <person name="Schneider T."/>
            <person name="Sahl H.G."/>
            <person name="Ghosal D."/>
            <person name="Kubitscheck U."/>
            <person name="Heilbronner S."/>
            <person name="Grein F."/>
        </authorList>
    </citation>
    <scope>NUCLEOTIDE SEQUENCE [LARGE SCALE GENOMIC DNA]</scope>
    <source>
        <strain evidence="3 4">SCK7</strain>
    </source>
</reference>
<evidence type="ECO:0000313" key="4">
    <source>
        <dbReference type="Proteomes" id="UP001468345"/>
    </source>
</evidence>
<evidence type="ECO:0000256" key="1">
    <source>
        <dbReference type="ARBA" id="ARBA00006817"/>
    </source>
</evidence>
<protein>
    <submittedName>
        <fullName evidence="3">SRPBCC domain-containing protein</fullName>
    </submittedName>
</protein>
<organism evidence="3 4">
    <name type="scientific">Staphylococcus casei</name>
    <dbReference type="NCBI Taxonomy" id="201828"/>
    <lineage>
        <taxon>Bacteria</taxon>
        <taxon>Bacillati</taxon>
        <taxon>Bacillota</taxon>
        <taxon>Bacilli</taxon>
        <taxon>Bacillales</taxon>
        <taxon>Staphylococcaceae</taxon>
        <taxon>Staphylococcus</taxon>
    </lineage>
</organism>
<name>A0ABZ2WEP1_9STAP</name>
<evidence type="ECO:0000313" key="3">
    <source>
        <dbReference type="EMBL" id="WZG10268.1"/>
    </source>
</evidence>